<dbReference type="PROSITE" id="PS51194">
    <property type="entry name" value="HELICASE_CTER"/>
    <property type="match status" value="1"/>
</dbReference>
<comment type="similarity">
    <text evidence="5">Belongs to the DEAD box helicase family.</text>
</comment>
<dbReference type="GO" id="GO:0003676">
    <property type="term" value="F:nucleic acid binding"/>
    <property type="evidence" value="ECO:0007669"/>
    <property type="project" value="InterPro"/>
</dbReference>
<evidence type="ECO:0000259" key="10">
    <source>
        <dbReference type="PROSITE" id="PS51195"/>
    </source>
</evidence>
<organism evidence="11 12">
    <name type="scientific">Microbacterium esteraromaticum</name>
    <dbReference type="NCBI Taxonomy" id="57043"/>
    <lineage>
        <taxon>Bacteria</taxon>
        <taxon>Bacillati</taxon>
        <taxon>Actinomycetota</taxon>
        <taxon>Actinomycetes</taxon>
        <taxon>Micrococcales</taxon>
        <taxon>Microbacteriaceae</taxon>
        <taxon>Microbacterium</taxon>
    </lineage>
</organism>
<dbReference type="Pfam" id="PF00271">
    <property type="entry name" value="Helicase_C"/>
    <property type="match status" value="1"/>
</dbReference>
<accession>A0A7D7WCQ2</accession>
<dbReference type="CDD" id="cd18787">
    <property type="entry name" value="SF2_C_DEAD"/>
    <property type="match status" value="1"/>
</dbReference>
<feature type="compositionally biased region" description="Basic residues" evidence="7">
    <location>
        <begin position="1"/>
        <end position="11"/>
    </location>
</feature>
<dbReference type="AlphaFoldDB" id="A0A7D7WCQ2"/>
<gene>
    <name evidence="11" type="ORF">FVO59_07225</name>
</gene>
<feature type="domain" description="Helicase ATP-binding" evidence="8">
    <location>
        <begin position="417"/>
        <end position="606"/>
    </location>
</feature>
<dbReference type="RefSeq" id="WP_182256112.1">
    <property type="nucleotide sequence ID" value="NZ_CP043732.1"/>
</dbReference>
<dbReference type="CDD" id="cd00268">
    <property type="entry name" value="DEADc"/>
    <property type="match status" value="1"/>
</dbReference>
<dbReference type="SMART" id="SM00487">
    <property type="entry name" value="DEXDc"/>
    <property type="match status" value="1"/>
</dbReference>
<dbReference type="PROSITE" id="PS51195">
    <property type="entry name" value="Q_MOTIF"/>
    <property type="match status" value="1"/>
</dbReference>
<evidence type="ECO:0000259" key="9">
    <source>
        <dbReference type="PROSITE" id="PS51194"/>
    </source>
</evidence>
<evidence type="ECO:0000259" key="8">
    <source>
        <dbReference type="PROSITE" id="PS51192"/>
    </source>
</evidence>
<evidence type="ECO:0000256" key="2">
    <source>
        <dbReference type="ARBA" id="ARBA00022801"/>
    </source>
</evidence>
<dbReference type="GO" id="GO:0005524">
    <property type="term" value="F:ATP binding"/>
    <property type="evidence" value="ECO:0007669"/>
    <property type="project" value="UniProtKB-KW"/>
</dbReference>
<sequence>MPKNGKPKGGRPSRNFEPRYAKKTSFHDRHAGGRPSRDDDRRTDGGDRRSFSSDARADRRPGSVSPKHRGYRAADTEGSAPKGRWSDAQRAGRDEARSIRNRAESGRREAPHHRADRDDRGGRGFDRGDRFGRDARPARDDRFGRDARSARDDRFGRDARPARDDRGYGRNDRFDRDARPARGDRFDRDARPARDERGGFERRGGFDRDSRPTRDDRGGHGRSDRFDRDSRPARDDRGGFGRSDRFDRDARPSRADRFDRSERPARDDRGGFGRPARFDRDARPARDDRGGYGRSDRFDRDSRPARDARFDRGSRPARDDRRDGSDRAERPRFDRSERPARQSRDIRPNRSDWNATSTAKTHDDHVDVVHERLEAEAVQATEVADVTFGDLGLGSNIVEILKNMGAETPFPIQAATIPSILEGRDVLGRGRTGSGKTIAFGAPLVESILLSQKGKRREIGRKPRAIILAPTRELALQIDRTVQPIARSVGLFTTQIYGGVPQARQVGALNKGVDIIIGTPGRIEDLIEQRKLDLSEIRIAVLDEADHMAELGFAEPVQRILRKTGTALGQAQEPGISRSQKLLFSATLDREVAAIVDEFLVDPAVYEVAGEDQDSSTIDHRVLVIEHRDKAEVLTSLVDRDGQTLVFARTRAYAEMLAEQFEDAGIAAVSLHGDLNQAKRTRNLQKLTAGKVQVLVATDVAARGIHVDDIDLVVQADAPDEYKTYLHRAGRTGRAGRSGRVVTLITRHRRRRMEDLLGRAEIDAPFEQAAPGDDVIEEITGRMPSEAELTS</sequence>
<name>A0A7D7WCQ2_9MICO</name>
<dbReference type="InterPro" id="IPR050079">
    <property type="entry name" value="DEAD_box_RNA_helicase"/>
</dbReference>
<dbReference type="PANTHER" id="PTHR47959:SF13">
    <property type="entry name" value="ATP-DEPENDENT RNA HELICASE RHLE"/>
    <property type="match status" value="1"/>
</dbReference>
<evidence type="ECO:0000313" key="11">
    <source>
        <dbReference type="EMBL" id="QMU97037.1"/>
    </source>
</evidence>
<evidence type="ECO:0000256" key="6">
    <source>
        <dbReference type="PROSITE-ProRule" id="PRU00552"/>
    </source>
</evidence>
<feature type="domain" description="DEAD-box RNA helicase Q" evidence="10">
    <location>
        <begin position="386"/>
        <end position="414"/>
    </location>
</feature>
<keyword evidence="2" id="KW-0378">Hydrolase</keyword>
<keyword evidence="1" id="KW-0547">Nucleotide-binding</keyword>
<feature type="compositionally biased region" description="Basic and acidic residues" evidence="7">
    <location>
        <begin position="14"/>
        <end position="61"/>
    </location>
</feature>
<evidence type="ECO:0000256" key="1">
    <source>
        <dbReference type="ARBA" id="ARBA00022741"/>
    </source>
</evidence>
<dbReference type="InterPro" id="IPR014014">
    <property type="entry name" value="RNA_helicase_DEAD_Q_motif"/>
</dbReference>
<dbReference type="Pfam" id="PF00270">
    <property type="entry name" value="DEAD"/>
    <property type="match status" value="1"/>
</dbReference>
<dbReference type="InterPro" id="IPR044742">
    <property type="entry name" value="DEAD/DEAH_RhlB"/>
</dbReference>
<dbReference type="InterPro" id="IPR027417">
    <property type="entry name" value="P-loop_NTPase"/>
</dbReference>
<dbReference type="SUPFAM" id="SSF52540">
    <property type="entry name" value="P-loop containing nucleoside triphosphate hydrolases"/>
    <property type="match status" value="1"/>
</dbReference>
<evidence type="ECO:0000256" key="7">
    <source>
        <dbReference type="SAM" id="MobiDB-lite"/>
    </source>
</evidence>
<reference evidence="11 12" key="1">
    <citation type="journal article" date="2020" name="Front. Microbiol.">
        <title>Design of Bacterial Strain-Specific qPCR Assays Using NGS Data and Publicly Available Resources and Its Application to Track Biocontrol Strains.</title>
        <authorList>
            <person name="Hernandez I."/>
            <person name="Sant C."/>
            <person name="Martinez R."/>
            <person name="Fernandez C."/>
        </authorList>
    </citation>
    <scope>NUCLEOTIDE SEQUENCE [LARGE SCALE GENOMIC DNA]</scope>
    <source>
        <strain evidence="11 12">B24</strain>
    </source>
</reference>
<dbReference type="InterPro" id="IPR001650">
    <property type="entry name" value="Helicase_C-like"/>
</dbReference>
<feature type="domain" description="Helicase C-terminal" evidence="9">
    <location>
        <begin position="617"/>
        <end position="777"/>
    </location>
</feature>
<dbReference type="Proteomes" id="UP000515708">
    <property type="component" value="Chromosome"/>
</dbReference>
<dbReference type="PROSITE" id="PS51192">
    <property type="entry name" value="HELICASE_ATP_BIND_1"/>
    <property type="match status" value="1"/>
</dbReference>
<keyword evidence="4" id="KW-0067">ATP-binding</keyword>
<proteinExistence type="inferred from homology"/>
<dbReference type="PANTHER" id="PTHR47959">
    <property type="entry name" value="ATP-DEPENDENT RNA HELICASE RHLE-RELATED"/>
    <property type="match status" value="1"/>
</dbReference>
<feature type="compositionally biased region" description="Basic and acidic residues" evidence="7">
    <location>
        <begin position="84"/>
        <end position="350"/>
    </location>
</feature>
<dbReference type="Gene3D" id="3.40.50.300">
    <property type="entry name" value="P-loop containing nucleotide triphosphate hydrolases"/>
    <property type="match status" value="2"/>
</dbReference>
<evidence type="ECO:0000256" key="4">
    <source>
        <dbReference type="ARBA" id="ARBA00022840"/>
    </source>
</evidence>
<feature type="short sequence motif" description="Q motif" evidence="6">
    <location>
        <begin position="386"/>
        <end position="414"/>
    </location>
</feature>
<protein>
    <submittedName>
        <fullName evidence="11">DEAD/DEAH box helicase</fullName>
    </submittedName>
</protein>
<dbReference type="InterPro" id="IPR014001">
    <property type="entry name" value="Helicase_ATP-bd"/>
</dbReference>
<dbReference type="GO" id="GO:0003724">
    <property type="term" value="F:RNA helicase activity"/>
    <property type="evidence" value="ECO:0007669"/>
    <property type="project" value="InterPro"/>
</dbReference>
<dbReference type="GO" id="GO:0016787">
    <property type="term" value="F:hydrolase activity"/>
    <property type="evidence" value="ECO:0007669"/>
    <property type="project" value="UniProtKB-KW"/>
</dbReference>
<dbReference type="SMART" id="SM00490">
    <property type="entry name" value="HELICc"/>
    <property type="match status" value="1"/>
</dbReference>
<evidence type="ECO:0000256" key="5">
    <source>
        <dbReference type="ARBA" id="ARBA00038437"/>
    </source>
</evidence>
<evidence type="ECO:0000256" key="3">
    <source>
        <dbReference type="ARBA" id="ARBA00022806"/>
    </source>
</evidence>
<evidence type="ECO:0000313" key="12">
    <source>
        <dbReference type="Proteomes" id="UP000515708"/>
    </source>
</evidence>
<keyword evidence="3 11" id="KW-0347">Helicase</keyword>
<dbReference type="EMBL" id="CP043732">
    <property type="protein sequence ID" value="QMU97037.1"/>
    <property type="molecule type" value="Genomic_DNA"/>
</dbReference>
<dbReference type="GO" id="GO:0005829">
    <property type="term" value="C:cytosol"/>
    <property type="evidence" value="ECO:0007669"/>
    <property type="project" value="TreeGrafter"/>
</dbReference>
<dbReference type="InterPro" id="IPR011545">
    <property type="entry name" value="DEAD/DEAH_box_helicase_dom"/>
</dbReference>
<feature type="region of interest" description="Disordered" evidence="7">
    <location>
        <begin position="1"/>
        <end position="364"/>
    </location>
</feature>